<dbReference type="RefSeq" id="WP_139330902.1">
    <property type="nucleotide sequence ID" value="NZ_AZRA01000141.1"/>
</dbReference>
<evidence type="ECO:0000313" key="1">
    <source>
        <dbReference type="EMBL" id="KDB50426.1"/>
    </source>
</evidence>
<keyword evidence="2" id="KW-1185">Reference proteome</keyword>
<evidence type="ECO:0008006" key="3">
    <source>
        <dbReference type="Google" id="ProtNLM"/>
    </source>
</evidence>
<organism evidence="1 2">
    <name type="scientific">Sphaerotilus natans subsp. natans DSM 6575</name>
    <dbReference type="NCBI Taxonomy" id="1286631"/>
    <lineage>
        <taxon>Bacteria</taxon>
        <taxon>Pseudomonadati</taxon>
        <taxon>Pseudomonadota</taxon>
        <taxon>Betaproteobacteria</taxon>
        <taxon>Burkholderiales</taxon>
        <taxon>Sphaerotilaceae</taxon>
        <taxon>Sphaerotilus</taxon>
    </lineage>
</organism>
<name>A0A059KG44_9BURK</name>
<dbReference type="SUPFAM" id="SSF48452">
    <property type="entry name" value="TPR-like"/>
    <property type="match status" value="1"/>
</dbReference>
<dbReference type="InterPro" id="IPR011990">
    <property type="entry name" value="TPR-like_helical_dom_sf"/>
</dbReference>
<proteinExistence type="predicted"/>
<comment type="caution">
    <text evidence="1">The sequence shown here is derived from an EMBL/GenBank/DDBJ whole genome shotgun (WGS) entry which is preliminary data.</text>
</comment>
<reference evidence="1 2" key="1">
    <citation type="journal article" date="2014" name="FEMS Microbiol. Ecol.">
        <title>Sphaerotilus natans encrusted with nanoball-shaped Fe(III) oxide minerals formed by nitrate-reducing mixotrophic Fe(II) oxidation.</title>
        <authorList>
            <person name="Park S."/>
            <person name="Kim D.H."/>
            <person name="Lee J.H."/>
            <person name="Hur H.G."/>
        </authorList>
    </citation>
    <scope>NUCLEOTIDE SEQUENCE [LARGE SCALE GENOMIC DNA]</scope>
    <source>
        <strain evidence="1 2">DSM 6575</strain>
    </source>
</reference>
<accession>A0A059KG44</accession>
<gene>
    <name evidence="1" type="ORF">X805_39850</name>
</gene>
<evidence type="ECO:0000313" key="2">
    <source>
        <dbReference type="Proteomes" id="UP000026714"/>
    </source>
</evidence>
<protein>
    <recommendedName>
        <fullName evidence="3">Tetratricopeptide repeat protein</fullName>
    </recommendedName>
</protein>
<dbReference type="Gene3D" id="1.25.40.10">
    <property type="entry name" value="Tetratricopeptide repeat domain"/>
    <property type="match status" value="1"/>
</dbReference>
<dbReference type="Proteomes" id="UP000026714">
    <property type="component" value="Unassembled WGS sequence"/>
</dbReference>
<sequence>MQGDLAGALKSYQAGLEIRRRLAERDPDNAWWKCELSISHGLISDVLCEQGDWAGALKIHQANLEIRRWLFERDPGHAEWQLELLLSHLNMGAVHEVLGDLDGMLQSCQAGLEVARRIAEREPDNPVGQVGLVALGAALSQLETPALSRAERRALLECALAVLERLQERGELPPDQQTLPDLLRQKLKEMTP</sequence>
<dbReference type="eggNOG" id="COG0457">
    <property type="taxonomic scope" value="Bacteria"/>
</dbReference>
<dbReference type="AlphaFoldDB" id="A0A059KG44"/>
<dbReference type="EMBL" id="AZRA01000141">
    <property type="protein sequence ID" value="KDB50426.1"/>
    <property type="molecule type" value="Genomic_DNA"/>
</dbReference>